<feature type="region of interest" description="Disordered" evidence="1">
    <location>
        <begin position="44"/>
        <end position="63"/>
    </location>
</feature>
<feature type="compositionally biased region" description="Pro residues" evidence="1">
    <location>
        <begin position="104"/>
        <end position="118"/>
    </location>
</feature>
<feature type="region of interest" description="Disordered" evidence="1">
    <location>
        <begin position="85"/>
        <end position="128"/>
    </location>
</feature>
<protein>
    <submittedName>
        <fullName evidence="3">Preprotein translocase subunit YajC</fullName>
    </submittedName>
</protein>
<dbReference type="RefSeq" id="WP_259091894.1">
    <property type="nucleotide sequence ID" value="NZ_CP130454.1"/>
</dbReference>
<keyword evidence="2" id="KW-1133">Transmembrane helix</keyword>
<accession>A0ABT2EI65</accession>
<evidence type="ECO:0000313" key="3">
    <source>
        <dbReference type="EMBL" id="MCS3917647.1"/>
    </source>
</evidence>
<name>A0ABT2EI65_9BACT</name>
<evidence type="ECO:0000256" key="2">
    <source>
        <dbReference type="SAM" id="Phobius"/>
    </source>
</evidence>
<reference evidence="3 4" key="1">
    <citation type="submission" date="2022-08" db="EMBL/GenBank/DDBJ databases">
        <title>Bacterial and archaeal communities from various locations to study Microbial Dark Matter (Phase II).</title>
        <authorList>
            <person name="Stepanauskas R."/>
        </authorList>
    </citation>
    <scope>NUCLEOTIDE SEQUENCE [LARGE SCALE GENOMIC DNA]</scope>
    <source>
        <strain evidence="3 4">PD1</strain>
    </source>
</reference>
<keyword evidence="2" id="KW-0472">Membrane</keyword>
<gene>
    <name evidence="3" type="ORF">M2350_000044</name>
</gene>
<proteinExistence type="predicted"/>
<evidence type="ECO:0000256" key="1">
    <source>
        <dbReference type="SAM" id="MobiDB-lite"/>
    </source>
</evidence>
<keyword evidence="2" id="KW-0812">Transmembrane</keyword>
<keyword evidence="4" id="KW-1185">Reference proteome</keyword>
<dbReference type="EMBL" id="JANUCP010000001">
    <property type="protein sequence ID" value="MCS3917647.1"/>
    <property type="molecule type" value="Genomic_DNA"/>
</dbReference>
<feature type="compositionally biased region" description="Low complexity" evidence="1">
    <location>
        <begin position="85"/>
        <end position="103"/>
    </location>
</feature>
<evidence type="ECO:0000313" key="4">
    <source>
        <dbReference type="Proteomes" id="UP001204798"/>
    </source>
</evidence>
<feature type="transmembrane region" description="Helical" evidence="2">
    <location>
        <begin position="15"/>
        <end position="35"/>
    </location>
</feature>
<organism evidence="3 4">
    <name type="scientific">Candidatus Fervidibacter sacchari</name>
    <dbReference type="NCBI Taxonomy" id="1448929"/>
    <lineage>
        <taxon>Bacteria</taxon>
        <taxon>Candidatus Fervidibacterota</taxon>
        <taxon>Candidatus Fervidibacter</taxon>
    </lineage>
</organism>
<comment type="caution">
    <text evidence="3">The sequence shown here is derived from an EMBL/GenBank/DDBJ whole genome shotgun (WGS) entry which is preliminary data.</text>
</comment>
<dbReference type="Proteomes" id="UP001204798">
    <property type="component" value="Unassembled WGS sequence"/>
</dbReference>
<sequence length="314" mass="32738">MMQQWQQMPEQQKKIAIVLSVVIVLALVLIVWMLMPRRPATTTQEVAQQPTVGAPTHGAGGQAPEMFEEQMMPPGMMGQVGAPAAPMVGPTMGAPTGAPEVGAPTPPPPGKLENPPRPGRPDPFADLPSTGKVSPFTPVVLPPTPEPVVLAKAQAGSIGTETFSLQDIETNIPTLQAQSVNLRSYFAPPQPIRTVRELSGWRLAGTILTEGSIGAIVQTPDGRTRSVRLGDKISYGGIEYTVTQVDEQKIMLRDSKGDEYTLTRRPAASLPMPPYGGVGGFMPGGFGPLGPGGFGPGGFAPGGFGPGGFGPGGY</sequence>